<dbReference type="GO" id="GO:0016020">
    <property type="term" value="C:membrane"/>
    <property type="evidence" value="ECO:0007669"/>
    <property type="project" value="UniProtKB-SubCell"/>
</dbReference>
<feature type="transmembrane region" description="Helical" evidence="5">
    <location>
        <begin position="200"/>
        <end position="217"/>
    </location>
</feature>
<evidence type="ECO:0000256" key="4">
    <source>
        <dbReference type="ARBA" id="ARBA00023136"/>
    </source>
</evidence>
<keyword evidence="8" id="KW-1185">Reference proteome</keyword>
<dbReference type="SUPFAM" id="SSF103481">
    <property type="entry name" value="Multidrug resistance efflux transporter EmrE"/>
    <property type="match status" value="2"/>
</dbReference>
<evidence type="ECO:0000259" key="6">
    <source>
        <dbReference type="Pfam" id="PF00892"/>
    </source>
</evidence>
<dbReference type="Gene3D" id="1.10.3730.20">
    <property type="match status" value="1"/>
</dbReference>
<dbReference type="EMBL" id="CP030032">
    <property type="protein sequence ID" value="AWV91475.1"/>
    <property type="molecule type" value="Genomic_DNA"/>
</dbReference>
<feature type="transmembrane region" description="Helical" evidence="5">
    <location>
        <begin position="58"/>
        <end position="76"/>
    </location>
</feature>
<feature type="transmembrane region" description="Helical" evidence="5">
    <location>
        <begin position="229"/>
        <end position="248"/>
    </location>
</feature>
<dbReference type="PANTHER" id="PTHR22911:SF6">
    <property type="entry name" value="SOLUTE CARRIER FAMILY 35 MEMBER G1"/>
    <property type="match status" value="1"/>
</dbReference>
<evidence type="ECO:0000256" key="3">
    <source>
        <dbReference type="ARBA" id="ARBA00022989"/>
    </source>
</evidence>
<feature type="transmembrane region" description="Helical" evidence="5">
    <location>
        <begin position="254"/>
        <end position="273"/>
    </location>
</feature>
<dbReference type="PANTHER" id="PTHR22911">
    <property type="entry name" value="ACYL-MALONYL CONDENSING ENZYME-RELATED"/>
    <property type="match status" value="1"/>
</dbReference>
<proteinExistence type="predicted"/>
<evidence type="ECO:0000313" key="8">
    <source>
        <dbReference type="Proteomes" id="UP000249799"/>
    </source>
</evidence>
<feature type="transmembrane region" description="Helical" evidence="5">
    <location>
        <begin position="29"/>
        <end position="46"/>
    </location>
</feature>
<organism evidence="7 8">
    <name type="scientific">Bradymonas sediminis</name>
    <dbReference type="NCBI Taxonomy" id="1548548"/>
    <lineage>
        <taxon>Bacteria</taxon>
        <taxon>Deltaproteobacteria</taxon>
        <taxon>Bradymonadales</taxon>
        <taxon>Bradymonadaceae</taxon>
        <taxon>Bradymonas</taxon>
    </lineage>
</organism>
<evidence type="ECO:0000256" key="1">
    <source>
        <dbReference type="ARBA" id="ARBA00004141"/>
    </source>
</evidence>
<evidence type="ECO:0000256" key="2">
    <source>
        <dbReference type="ARBA" id="ARBA00022692"/>
    </source>
</evidence>
<dbReference type="OrthoDB" id="9807937at2"/>
<dbReference type="Proteomes" id="UP000249799">
    <property type="component" value="Chromosome"/>
</dbReference>
<dbReference type="KEGG" id="bsed:DN745_16855"/>
<protein>
    <submittedName>
        <fullName evidence="7">EamA/RhaT family transporter</fullName>
    </submittedName>
</protein>
<feature type="domain" description="EamA" evidence="6">
    <location>
        <begin position="142"/>
        <end position="270"/>
    </location>
</feature>
<dbReference type="InterPro" id="IPR000620">
    <property type="entry name" value="EamA_dom"/>
</dbReference>
<feature type="transmembrane region" description="Helical" evidence="5">
    <location>
        <begin position="172"/>
        <end position="194"/>
    </location>
</feature>
<evidence type="ECO:0000256" key="5">
    <source>
        <dbReference type="SAM" id="Phobius"/>
    </source>
</evidence>
<accession>A0A2Z4FRW5</accession>
<evidence type="ECO:0000313" key="7">
    <source>
        <dbReference type="EMBL" id="AWV91475.1"/>
    </source>
</evidence>
<feature type="transmembrane region" description="Helical" evidence="5">
    <location>
        <begin position="138"/>
        <end position="160"/>
    </location>
</feature>
<reference evidence="7 8" key="1">
    <citation type="submission" date="2018-06" db="EMBL/GenBank/DDBJ databases">
        <title>Lujinxingia sediminis gen. nov. sp. nov., a new facultative anaerobic member of the class Deltaproteobacteria, and proposal of Lujinxingaceae fam. nov.</title>
        <authorList>
            <person name="Guo L.-Y."/>
            <person name="Li C.-M."/>
            <person name="Wang S."/>
            <person name="Du Z.-J."/>
        </authorList>
    </citation>
    <scope>NUCLEOTIDE SEQUENCE [LARGE SCALE GENOMIC DNA]</scope>
    <source>
        <strain evidence="7 8">FA350</strain>
    </source>
</reference>
<dbReference type="Pfam" id="PF00892">
    <property type="entry name" value="EamA"/>
    <property type="match status" value="2"/>
</dbReference>
<feature type="transmembrane region" description="Helical" evidence="5">
    <location>
        <begin position="112"/>
        <end position="132"/>
    </location>
</feature>
<gene>
    <name evidence="7" type="ORF">DN745_16855</name>
</gene>
<feature type="domain" description="EamA" evidence="6">
    <location>
        <begin position="2"/>
        <end position="125"/>
    </location>
</feature>
<dbReference type="InterPro" id="IPR037185">
    <property type="entry name" value="EmrE-like"/>
</dbReference>
<keyword evidence="4 5" id="KW-0472">Membrane</keyword>
<comment type="subcellular location">
    <subcellularLocation>
        <location evidence="1">Membrane</location>
        <topology evidence="1">Multi-pass membrane protein</topology>
    </subcellularLocation>
</comment>
<keyword evidence="3 5" id="KW-1133">Transmembrane helix</keyword>
<keyword evidence="2 5" id="KW-0812">Transmembrane</keyword>
<dbReference type="AlphaFoldDB" id="A0A2Z4FRW5"/>
<sequence length="279" mass="29971">MAASAFFFSLMGVLVKVLGERLPSNEIVLARSFMLLLFAWLMIRRAGVSPWGNNKPLLFLRGLSGFAALSCFYYALTELPLADATLIMYINPVFTGILAAIFLKEAIGWPDIIGIAVSLLGVVLVAQPSFIFGGEGALNLFAVGVGMAGAILSAVAYVSVRKLRETDDNMTIVFYFPLVAAPASIPFAIPGFLIPVGWEWPMLAALGLVTFIAQVAMTRGLSLEPAGRATSISYLQVVFAFVWGMLLFQEFPDPLSIAGALLILASTVGVARWRSRRAG</sequence>
<name>A0A2Z4FRW5_9DELT</name>
<feature type="transmembrane region" description="Helical" evidence="5">
    <location>
        <begin position="82"/>
        <end position="103"/>
    </location>
</feature>